<dbReference type="InterPro" id="IPR006132">
    <property type="entry name" value="Asp/Orn_carbamoyltranf_P-bd"/>
</dbReference>
<accession>A0A382WK72</accession>
<feature type="non-terminal residue" evidence="3">
    <location>
        <position position="77"/>
    </location>
</feature>
<dbReference type="GO" id="GO:0016597">
    <property type="term" value="F:amino acid binding"/>
    <property type="evidence" value="ECO:0007669"/>
    <property type="project" value="InterPro"/>
</dbReference>
<protein>
    <recommendedName>
        <fullName evidence="2">Aspartate/ornithine carbamoyltransferase carbamoyl-P binding domain-containing protein</fullName>
    </recommendedName>
</protein>
<keyword evidence="1" id="KW-0808">Transferase</keyword>
<dbReference type="GO" id="GO:0019240">
    <property type="term" value="P:citrulline biosynthetic process"/>
    <property type="evidence" value="ECO:0007669"/>
    <property type="project" value="TreeGrafter"/>
</dbReference>
<evidence type="ECO:0000313" key="3">
    <source>
        <dbReference type="EMBL" id="SVD58725.1"/>
    </source>
</evidence>
<organism evidence="3">
    <name type="scientific">marine metagenome</name>
    <dbReference type="NCBI Taxonomy" id="408172"/>
    <lineage>
        <taxon>unclassified sequences</taxon>
        <taxon>metagenomes</taxon>
        <taxon>ecological metagenomes</taxon>
    </lineage>
</organism>
<proteinExistence type="predicted"/>
<name>A0A382WK72_9ZZZZ</name>
<dbReference type="InterPro" id="IPR006130">
    <property type="entry name" value="Asp/Orn_carbamoylTrfase"/>
</dbReference>
<dbReference type="Pfam" id="PF02729">
    <property type="entry name" value="OTCace_N"/>
    <property type="match status" value="1"/>
</dbReference>
<dbReference type="PANTHER" id="PTHR45753:SF3">
    <property type="entry name" value="ORNITHINE TRANSCARBAMYLASE, MITOCHONDRIAL"/>
    <property type="match status" value="1"/>
</dbReference>
<dbReference type="InterPro" id="IPR036901">
    <property type="entry name" value="Asp/Orn_carbamoylTrfase_sf"/>
</dbReference>
<evidence type="ECO:0000256" key="1">
    <source>
        <dbReference type="ARBA" id="ARBA00022679"/>
    </source>
</evidence>
<dbReference type="GO" id="GO:0004585">
    <property type="term" value="F:ornithine carbamoyltransferase activity"/>
    <property type="evidence" value="ECO:0007669"/>
    <property type="project" value="TreeGrafter"/>
</dbReference>
<evidence type="ECO:0000259" key="2">
    <source>
        <dbReference type="Pfam" id="PF02729"/>
    </source>
</evidence>
<dbReference type="EMBL" id="UINC01160208">
    <property type="protein sequence ID" value="SVD58725.1"/>
    <property type="molecule type" value="Genomic_DNA"/>
</dbReference>
<dbReference type="PANTHER" id="PTHR45753">
    <property type="entry name" value="ORNITHINE CARBAMOYLTRANSFERASE, MITOCHONDRIAL"/>
    <property type="match status" value="1"/>
</dbReference>
<dbReference type="Gene3D" id="3.40.50.1370">
    <property type="entry name" value="Aspartate/ornithine carbamoyltransferase"/>
    <property type="match status" value="1"/>
</dbReference>
<feature type="domain" description="Aspartate/ornithine carbamoyltransferase carbamoyl-P binding" evidence="2">
    <location>
        <begin position="3"/>
        <end position="74"/>
    </location>
</feature>
<dbReference type="GO" id="GO:0042450">
    <property type="term" value="P:L-arginine biosynthetic process via ornithine"/>
    <property type="evidence" value="ECO:0007669"/>
    <property type="project" value="TreeGrafter"/>
</dbReference>
<sequence>MVRHFITDLDLTAEEQAEVIDLAIAMKKDRKAYAQALEGLVLGMIFEKSSTRTRVSFEAGMIQLGGQAIFLHSDSSQ</sequence>
<dbReference type="PROSITE" id="PS00097">
    <property type="entry name" value="CARBAMOYLTRANSFERASE"/>
    <property type="match status" value="1"/>
</dbReference>
<dbReference type="AlphaFoldDB" id="A0A382WK72"/>
<reference evidence="3" key="1">
    <citation type="submission" date="2018-05" db="EMBL/GenBank/DDBJ databases">
        <authorList>
            <person name="Lanie J.A."/>
            <person name="Ng W.-L."/>
            <person name="Kazmierczak K.M."/>
            <person name="Andrzejewski T.M."/>
            <person name="Davidsen T.M."/>
            <person name="Wayne K.J."/>
            <person name="Tettelin H."/>
            <person name="Glass J.I."/>
            <person name="Rusch D."/>
            <person name="Podicherti R."/>
            <person name="Tsui H.-C.T."/>
            <person name="Winkler M.E."/>
        </authorList>
    </citation>
    <scope>NUCLEOTIDE SEQUENCE</scope>
</reference>
<gene>
    <name evidence="3" type="ORF">METZ01_LOCUS411579</name>
</gene>
<dbReference type="SUPFAM" id="SSF53671">
    <property type="entry name" value="Aspartate/ornithine carbamoyltransferase"/>
    <property type="match status" value="1"/>
</dbReference>